<gene>
    <name evidence="2" type="ORF">GX50_03321</name>
</gene>
<organism evidence="2 3">
    <name type="scientific">[Emmonsia] crescens</name>
    <dbReference type="NCBI Taxonomy" id="73230"/>
    <lineage>
        <taxon>Eukaryota</taxon>
        <taxon>Fungi</taxon>
        <taxon>Dikarya</taxon>
        <taxon>Ascomycota</taxon>
        <taxon>Pezizomycotina</taxon>
        <taxon>Eurotiomycetes</taxon>
        <taxon>Eurotiomycetidae</taxon>
        <taxon>Onygenales</taxon>
        <taxon>Ajellomycetaceae</taxon>
        <taxon>Emergomyces</taxon>
    </lineage>
</organism>
<name>A0A2B7ZLG8_9EURO</name>
<dbReference type="Proteomes" id="UP000226031">
    <property type="component" value="Unassembled WGS sequence"/>
</dbReference>
<comment type="caution">
    <text evidence="2">The sequence shown here is derived from an EMBL/GenBank/DDBJ whole genome shotgun (WGS) entry which is preliminary data.</text>
</comment>
<sequence>MSMSAFGHASAASKGGSRNERILHWLDSQEDPDFENNNHVRTNAEIVIRIQGTNGHADEYIHLRPPRSNLDVDFESSTGNVTIKEVTTVTTAAAAKGKSEEEADDDDEEGPYPSIGCSRLEPKKPPHLTVLLRLNRKICKLVKLEELKDTSLLLSICIMDGQRLSTENHQYGFISGRVVSALENVLRQPRPINSMQILLPASQIPWKWTAATVLVTFGRMSGRERRNMGLIYQRVMECQYQIREYDKVIPKERMLEELVEQEGVAAKNLERLDVADRRDWLGRYERIVDEEAVVKTRDQWVMEGERLKQEHNALLDVIGGFTKAAEGFEGVERGNREA</sequence>
<dbReference type="EMBL" id="PDND01000053">
    <property type="protein sequence ID" value="PGH33842.1"/>
    <property type="molecule type" value="Genomic_DNA"/>
</dbReference>
<evidence type="ECO:0000313" key="3">
    <source>
        <dbReference type="Proteomes" id="UP000226031"/>
    </source>
</evidence>
<feature type="compositionally biased region" description="Acidic residues" evidence="1">
    <location>
        <begin position="101"/>
        <end position="110"/>
    </location>
</feature>
<protein>
    <submittedName>
        <fullName evidence="2">Uncharacterized protein</fullName>
    </submittedName>
</protein>
<dbReference type="STRING" id="73230.A0A2B7ZLG8"/>
<dbReference type="VEuPathDB" id="FungiDB:EMCG_08188"/>
<proteinExistence type="predicted"/>
<evidence type="ECO:0000256" key="1">
    <source>
        <dbReference type="SAM" id="MobiDB-lite"/>
    </source>
</evidence>
<accession>A0A2B7ZLG8</accession>
<reference evidence="2 3" key="1">
    <citation type="submission" date="2017-10" db="EMBL/GenBank/DDBJ databases">
        <title>Comparative genomics in systemic dimorphic fungi from Ajellomycetaceae.</title>
        <authorList>
            <person name="Munoz J.F."/>
            <person name="Mcewen J.G."/>
            <person name="Clay O.K."/>
            <person name="Cuomo C.A."/>
        </authorList>
    </citation>
    <scope>NUCLEOTIDE SEQUENCE [LARGE SCALE GENOMIC DNA]</scope>
    <source>
        <strain evidence="2 3">UAMH4076</strain>
    </source>
</reference>
<feature type="region of interest" description="Disordered" evidence="1">
    <location>
        <begin position="91"/>
        <end position="120"/>
    </location>
</feature>
<dbReference type="AlphaFoldDB" id="A0A2B7ZLG8"/>
<evidence type="ECO:0000313" key="2">
    <source>
        <dbReference type="EMBL" id="PGH33842.1"/>
    </source>
</evidence>
<keyword evidence="3" id="KW-1185">Reference proteome</keyword>